<dbReference type="Proteomes" id="UP000178735">
    <property type="component" value="Unassembled WGS sequence"/>
</dbReference>
<reference evidence="3 4" key="1">
    <citation type="journal article" date="2016" name="Nat. Commun.">
        <title>Thousands of microbial genomes shed light on interconnected biogeochemical processes in an aquifer system.</title>
        <authorList>
            <person name="Anantharaman K."/>
            <person name="Brown C.T."/>
            <person name="Hug L.A."/>
            <person name="Sharon I."/>
            <person name="Castelle C.J."/>
            <person name="Probst A.J."/>
            <person name="Thomas B.C."/>
            <person name="Singh A."/>
            <person name="Wilkins M.J."/>
            <person name="Karaoz U."/>
            <person name="Brodie E.L."/>
            <person name="Williams K.H."/>
            <person name="Hubbard S.S."/>
            <person name="Banfield J.F."/>
        </authorList>
    </citation>
    <scope>NUCLEOTIDE SEQUENCE [LARGE SCALE GENOMIC DNA]</scope>
</reference>
<accession>A0A1F7WM60</accession>
<keyword evidence="2" id="KW-0732">Signal</keyword>
<evidence type="ECO:0000256" key="1">
    <source>
        <dbReference type="SAM" id="MobiDB-lite"/>
    </source>
</evidence>
<sequence>MISKIFHAFLIFILFAAQVPLTHVYAEPSGGVADGKVLFTAVGAVRQVKTVKKESRPVYELVDEKGEKYKLIGPKAIVDQILAVKDYGALKFTVAGQLRLSKEDRKKGILMSGFEIYKQPATPPVNAGDPATAENALKNAPDKVPAGTVENKVK</sequence>
<name>A0A1F7WM60_9BACT</name>
<comment type="caution">
    <text evidence="3">The sequence shown here is derived from an EMBL/GenBank/DDBJ whole genome shotgun (WGS) entry which is preliminary data.</text>
</comment>
<evidence type="ECO:0000313" key="3">
    <source>
        <dbReference type="EMBL" id="OGM03910.1"/>
    </source>
</evidence>
<feature type="signal peptide" evidence="2">
    <location>
        <begin position="1"/>
        <end position="16"/>
    </location>
</feature>
<organism evidence="3 4">
    <name type="scientific">Candidatus Wallbacteria bacterium GWC2_49_35</name>
    <dbReference type="NCBI Taxonomy" id="1817813"/>
    <lineage>
        <taxon>Bacteria</taxon>
        <taxon>Candidatus Walliibacteriota</taxon>
    </lineage>
</organism>
<dbReference type="EMBL" id="MGFH01000153">
    <property type="protein sequence ID" value="OGM03910.1"/>
    <property type="molecule type" value="Genomic_DNA"/>
</dbReference>
<protein>
    <recommendedName>
        <fullName evidence="5">DUF5666 domain-containing protein</fullName>
    </recommendedName>
</protein>
<evidence type="ECO:0000256" key="2">
    <source>
        <dbReference type="SAM" id="SignalP"/>
    </source>
</evidence>
<proteinExistence type="predicted"/>
<dbReference type="AlphaFoldDB" id="A0A1F7WM60"/>
<evidence type="ECO:0000313" key="4">
    <source>
        <dbReference type="Proteomes" id="UP000178735"/>
    </source>
</evidence>
<gene>
    <name evidence="3" type="ORF">A2008_03320</name>
</gene>
<dbReference type="STRING" id="1817813.A2008_03320"/>
<feature type="chain" id="PRO_5009533500" description="DUF5666 domain-containing protein" evidence="2">
    <location>
        <begin position="17"/>
        <end position="154"/>
    </location>
</feature>
<evidence type="ECO:0008006" key="5">
    <source>
        <dbReference type="Google" id="ProtNLM"/>
    </source>
</evidence>
<feature type="region of interest" description="Disordered" evidence="1">
    <location>
        <begin position="121"/>
        <end position="154"/>
    </location>
</feature>